<dbReference type="SUPFAM" id="SSF55961">
    <property type="entry name" value="Bet v1-like"/>
    <property type="match status" value="2"/>
</dbReference>
<reference evidence="3 4" key="1">
    <citation type="journal article" date="2014" name="J. Microbiol.">
        <title>Diaminobutyricibacter tongyongensis gen. nov., sp. nov. and Homoserinibacter gongjuensis gen. nov., sp. nov. belong to the family Microbacteriaceae.</title>
        <authorList>
            <person name="Kim S.J."/>
            <person name="Ahn J.H."/>
            <person name="Weon H.Y."/>
            <person name="Hamada M."/>
            <person name="Suzuki K."/>
            <person name="Kwon S.W."/>
        </authorList>
    </citation>
    <scope>NUCLEOTIDE SEQUENCE [LARGE SCALE GENOMIC DNA]</scope>
    <source>
        <strain evidence="3 4">NBRC 108724</strain>
    </source>
</reference>
<dbReference type="Proteomes" id="UP000474967">
    <property type="component" value="Unassembled WGS sequence"/>
</dbReference>
<protein>
    <recommendedName>
        <fullName evidence="2">Activator of Hsp90 ATPase homologue 1/2-like C-terminal domain-containing protein</fullName>
    </recommendedName>
</protein>
<evidence type="ECO:0000313" key="3">
    <source>
        <dbReference type="EMBL" id="NEN07566.1"/>
    </source>
</evidence>
<dbReference type="EMBL" id="JAAGWY010000004">
    <property type="protein sequence ID" value="NEN07566.1"/>
    <property type="molecule type" value="Genomic_DNA"/>
</dbReference>
<dbReference type="Pfam" id="PF08327">
    <property type="entry name" value="AHSA1"/>
    <property type="match status" value="2"/>
</dbReference>
<dbReference type="AlphaFoldDB" id="A0A6L9Y1X1"/>
<keyword evidence="4" id="KW-1185">Reference proteome</keyword>
<name>A0A6L9Y1X1_9MICO</name>
<comment type="caution">
    <text evidence="3">The sequence shown here is derived from an EMBL/GenBank/DDBJ whole genome shotgun (WGS) entry which is preliminary data.</text>
</comment>
<dbReference type="Gene3D" id="3.30.530.20">
    <property type="match status" value="2"/>
</dbReference>
<feature type="domain" description="Activator of Hsp90 ATPase homologue 1/2-like C-terminal" evidence="2">
    <location>
        <begin position="24"/>
        <end position="133"/>
    </location>
</feature>
<proteinExistence type="inferred from homology"/>
<dbReference type="RefSeq" id="WP_163291036.1">
    <property type="nucleotide sequence ID" value="NZ_JAAGWY010000004.1"/>
</dbReference>
<feature type="domain" description="Activator of Hsp90 ATPase homologue 1/2-like C-terminal" evidence="2">
    <location>
        <begin position="191"/>
        <end position="320"/>
    </location>
</feature>
<evidence type="ECO:0000256" key="1">
    <source>
        <dbReference type="ARBA" id="ARBA00006817"/>
    </source>
</evidence>
<evidence type="ECO:0000313" key="4">
    <source>
        <dbReference type="Proteomes" id="UP000474967"/>
    </source>
</evidence>
<accession>A0A6L9Y1X1</accession>
<dbReference type="InterPro" id="IPR013538">
    <property type="entry name" value="ASHA1/2-like_C"/>
</dbReference>
<evidence type="ECO:0000259" key="2">
    <source>
        <dbReference type="Pfam" id="PF08327"/>
    </source>
</evidence>
<sequence length="345" mass="37658">MTIFGDIALDGARRSVTVEREYATTAADLWSALTEPGRIARWIGNYTTEADGYRLQLGGGFPDVTGRVLACEPEKRFVLLWLFAGEAETELEATLAPHGEDHVVLTLAHRRVQAINASVYGALWQAAFTHLDGELTGEQALGDRGYLGEAVDASAFDAALEEYRRREAALTPARMIRQDGRSGVQLERVLDAPIDQVWDALTGPERIGRWLWPVVEWPDDPARSRPLELGDTFLLGDANVPDGVHTMEVLALEPGRLLSFTWGPARSAVTLSLSEEVDGTLLVLDQDPIPDVFGAGRLRSAPDFAAGWHSLVDGLTLLLEGLDAPKREGLWEAAYDVYAAEDAAE</sequence>
<organism evidence="3 4">
    <name type="scientific">Leifsonia tongyongensis</name>
    <dbReference type="NCBI Taxonomy" id="1268043"/>
    <lineage>
        <taxon>Bacteria</taxon>
        <taxon>Bacillati</taxon>
        <taxon>Actinomycetota</taxon>
        <taxon>Actinomycetes</taxon>
        <taxon>Micrococcales</taxon>
        <taxon>Microbacteriaceae</taxon>
        <taxon>Leifsonia</taxon>
    </lineage>
</organism>
<comment type="similarity">
    <text evidence="1">Belongs to the AHA1 family.</text>
</comment>
<dbReference type="InterPro" id="IPR023393">
    <property type="entry name" value="START-like_dom_sf"/>
</dbReference>
<gene>
    <name evidence="3" type="ORF">G3T36_17020</name>
</gene>